<dbReference type="Proteomes" id="UP000000466">
    <property type="component" value="Chromosome"/>
</dbReference>
<accession>K4KLE0</accession>
<feature type="domain" description="Phospholipid/glycerol acyltransferase" evidence="4">
    <location>
        <begin position="56"/>
        <end position="168"/>
    </location>
</feature>
<gene>
    <name evidence="5" type="ordered locus">M5M_08445</name>
</gene>
<dbReference type="eggNOG" id="COG0204">
    <property type="taxonomic scope" value="Bacteria"/>
</dbReference>
<evidence type="ECO:0000256" key="3">
    <source>
        <dbReference type="ARBA" id="ARBA00023315"/>
    </source>
</evidence>
<dbReference type="PANTHER" id="PTHR10434:SF9">
    <property type="entry name" value="PHOSPHOLIPID_GLYCEROL ACYLTRANSFERASE DOMAIN-CONTAINING PROTEIN"/>
    <property type="match status" value="1"/>
</dbReference>
<dbReference type="EMBL" id="CP003746">
    <property type="protein sequence ID" value="AFU98878.1"/>
    <property type="molecule type" value="Genomic_DNA"/>
</dbReference>
<dbReference type="PANTHER" id="PTHR10434">
    <property type="entry name" value="1-ACYL-SN-GLYCEROL-3-PHOSPHATE ACYLTRANSFERASE"/>
    <property type="match status" value="1"/>
</dbReference>
<dbReference type="KEGG" id="saga:M5M_08445"/>
<evidence type="ECO:0000256" key="2">
    <source>
        <dbReference type="ARBA" id="ARBA00022679"/>
    </source>
</evidence>
<name>K4KLE0_SIMAS</name>
<organism evidence="5 6">
    <name type="scientific">Simiduia agarivorans (strain DSM 21679 / JCM 13881 / BCRC 17597 / SA1)</name>
    <dbReference type="NCBI Taxonomy" id="1117647"/>
    <lineage>
        <taxon>Bacteria</taxon>
        <taxon>Pseudomonadati</taxon>
        <taxon>Pseudomonadota</taxon>
        <taxon>Gammaproteobacteria</taxon>
        <taxon>Cellvibrionales</taxon>
        <taxon>Cellvibrionaceae</taxon>
        <taxon>Simiduia</taxon>
    </lineage>
</organism>
<evidence type="ECO:0000313" key="5">
    <source>
        <dbReference type="EMBL" id="AFU98878.1"/>
    </source>
</evidence>
<comment type="pathway">
    <text evidence="1">Lipid metabolism.</text>
</comment>
<keyword evidence="6" id="KW-1185">Reference proteome</keyword>
<evidence type="ECO:0000313" key="6">
    <source>
        <dbReference type="Proteomes" id="UP000000466"/>
    </source>
</evidence>
<dbReference type="GO" id="GO:0006654">
    <property type="term" value="P:phosphatidic acid biosynthetic process"/>
    <property type="evidence" value="ECO:0007669"/>
    <property type="project" value="TreeGrafter"/>
</dbReference>
<dbReference type="SMART" id="SM00563">
    <property type="entry name" value="PlsC"/>
    <property type="match status" value="1"/>
</dbReference>
<evidence type="ECO:0000259" key="4">
    <source>
        <dbReference type="SMART" id="SM00563"/>
    </source>
</evidence>
<dbReference type="Pfam" id="PF01553">
    <property type="entry name" value="Acyltransferase"/>
    <property type="match status" value="1"/>
</dbReference>
<evidence type="ECO:0000256" key="1">
    <source>
        <dbReference type="ARBA" id="ARBA00005189"/>
    </source>
</evidence>
<dbReference type="AlphaFoldDB" id="K4KLE0"/>
<reference evidence="5 6" key="1">
    <citation type="journal article" date="2013" name="Genome Announc.">
        <title>Complete genome sequence of Simiduia agarivorans SA1(T), a marine bacterium able to degrade a variety of polysaccharides.</title>
        <authorList>
            <person name="Lin S.Y."/>
            <person name="Shieh W.Y."/>
            <person name="Chen J.S."/>
            <person name="Tang S.L."/>
        </authorList>
    </citation>
    <scope>NUCLEOTIDE SEQUENCE [LARGE SCALE GENOMIC DNA]</scope>
    <source>
        <strain evidence="6">DSM 21679 / JCM 13881 / BCRC 17597 / SA1</strain>
    </source>
</reference>
<dbReference type="HOGENOM" id="CLU_099447_0_0_6"/>
<keyword evidence="3 5" id="KW-0012">Acyltransferase</keyword>
<dbReference type="SUPFAM" id="SSF69593">
    <property type="entry name" value="Glycerol-3-phosphate (1)-acyltransferase"/>
    <property type="match status" value="1"/>
</dbReference>
<sequence length="207" mass="23206">MAGFLTKNNSKMAVVPQLPPQVPALGNAFTRGIGRGLLHILGWRLEGELPNEKKMMVALAPHTSNWDFVVAMPIIMAVGIKVSYMMKKEAFIWPLSGLFKWWGGIPLDRSASQGVVEQTVNWYNTHEAVWMAITPEGTRRKVDQYKTGFVRIAHEAGVPILTICWDFPSKSMIVDRIWTTTGDHEADAAAIREHINSHYRGAQPQLQ</sequence>
<protein>
    <submittedName>
        <fullName evidence="5">Acyltransferase family protein</fullName>
    </submittedName>
</protein>
<dbReference type="InterPro" id="IPR002123">
    <property type="entry name" value="Plipid/glycerol_acylTrfase"/>
</dbReference>
<keyword evidence="2" id="KW-0808">Transferase</keyword>
<dbReference type="STRING" id="1117647.M5M_08445"/>
<proteinExistence type="predicted"/>
<dbReference type="GO" id="GO:0003841">
    <property type="term" value="F:1-acylglycerol-3-phosphate O-acyltransferase activity"/>
    <property type="evidence" value="ECO:0007669"/>
    <property type="project" value="TreeGrafter"/>
</dbReference>